<evidence type="ECO:0000313" key="5">
    <source>
        <dbReference type="Proteomes" id="UP000314982"/>
    </source>
</evidence>
<dbReference type="Pfam" id="PF00048">
    <property type="entry name" value="IL8"/>
    <property type="match status" value="1"/>
</dbReference>
<feature type="domain" description="Chemokine interleukin-8-like" evidence="3">
    <location>
        <begin position="70"/>
        <end position="132"/>
    </location>
</feature>
<evidence type="ECO:0000256" key="2">
    <source>
        <dbReference type="SAM" id="Phobius"/>
    </source>
</evidence>
<keyword evidence="2" id="KW-0812">Transmembrane</keyword>
<keyword evidence="1" id="KW-0202">Cytokine</keyword>
<dbReference type="InterPro" id="IPR001811">
    <property type="entry name" value="Chemokine_IL8-like_dom"/>
</dbReference>
<reference evidence="4" key="3">
    <citation type="submission" date="2025-09" db="UniProtKB">
        <authorList>
            <consortium name="Ensembl"/>
        </authorList>
    </citation>
    <scope>IDENTIFICATION</scope>
</reference>
<proteinExistence type="predicted"/>
<dbReference type="SMART" id="SM00199">
    <property type="entry name" value="SCY"/>
    <property type="match status" value="1"/>
</dbReference>
<sequence length="149" mass="16921">MKQANCSVSQGNESEGSVKLLENDRNNGLIPLCTPGPLHRATTTHPAMRFSVLFFLILACLCVTLAQGSYEDCCLKYVTRVKKTAERMVTSYRRQETDGGCNIHAIVFTMKRGRLFCANPTEKWVNELMLKVETKKSKKHTRRPKRQRG</sequence>
<keyword evidence="2" id="KW-1133">Transmembrane helix</keyword>
<dbReference type="STRING" id="62062.ENSHHUP00000021597"/>
<evidence type="ECO:0000256" key="1">
    <source>
        <dbReference type="ARBA" id="ARBA00022514"/>
    </source>
</evidence>
<reference evidence="5" key="1">
    <citation type="submission" date="2018-06" db="EMBL/GenBank/DDBJ databases">
        <title>Genome assembly of Danube salmon.</title>
        <authorList>
            <person name="Macqueen D.J."/>
            <person name="Gundappa M.K."/>
        </authorList>
    </citation>
    <scope>NUCLEOTIDE SEQUENCE [LARGE SCALE GENOMIC DNA]</scope>
</reference>
<reference evidence="4" key="2">
    <citation type="submission" date="2025-08" db="UniProtKB">
        <authorList>
            <consortium name="Ensembl"/>
        </authorList>
    </citation>
    <scope>IDENTIFICATION</scope>
</reference>
<organism evidence="4 5">
    <name type="scientific">Hucho hucho</name>
    <name type="common">huchen</name>
    <dbReference type="NCBI Taxonomy" id="62062"/>
    <lineage>
        <taxon>Eukaryota</taxon>
        <taxon>Metazoa</taxon>
        <taxon>Chordata</taxon>
        <taxon>Craniata</taxon>
        <taxon>Vertebrata</taxon>
        <taxon>Euteleostomi</taxon>
        <taxon>Actinopterygii</taxon>
        <taxon>Neopterygii</taxon>
        <taxon>Teleostei</taxon>
        <taxon>Protacanthopterygii</taxon>
        <taxon>Salmoniformes</taxon>
        <taxon>Salmonidae</taxon>
        <taxon>Salmoninae</taxon>
        <taxon>Hucho</taxon>
    </lineage>
</organism>
<dbReference type="GO" id="GO:0006955">
    <property type="term" value="P:immune response"/>
    <property type="evidence" value="ECO:0007669"/>
    <property type="project" value="InterPro"/>
</dbReference>
<dbReference type="Proteomes" id="UP000314982">
    <property type="component" value="Unassembled WGS sequence"/>
</dbReference>
<dbReference type="Ensembl" id="ENSHHUT00000022407.1">
    <property type="protein sequence ID" value="ENSHHUP00000021597.1"/>
    <property type="gene ID" value="ENSHHUG00000013529.1"/>
</dbReference>
<dbReference type="PANTHER" id="PTHR12015:SF186">
    <property type="entry name" value="C-C MOTIF CHEMOKINE 21-LIKE-RELATED"/>
    <property type="match status" value="1"/>
</dbReference>
<name>A0A4W5KXS7_9TELE</name>
<dbReference type="Gene3D" id="2.40.50.40">
    <property type="match status" value="1"/>
</dbReference>
<dbReference type="PANTHER" id="PTHR12015">
    <property type="entry name" value="SMALL INDUCIBLE CYTOKINE A"/>
    <property type="match status" value="1"/>
</dbReference>
<dbReference type="SUPFAM" id="SSF54117">
    <property type="entry name" value="Interleukin 8-like chemokines"/>
    <property type="match status" value="1"/>
</dbReference>
<dbReference type="GO" id="GO:0005615">
    <property type="term" value="C:extracellular space"/>
    <property type="evidence" value="ECO:0007669"/>
    <property type="project" value="UniProtKB-KW"/>
</dbReference>
<evidence type="ECO:0000313" key="4">
    <source>
        <dbReference type="Ensembl" id="ENSHHUP00000021597.1"/>
    </source>
</evidence>
<dbReference type="AlphaFoldDB" id="A0A4W5KXS7"/>
<dbReference type="GO" id="GO:0008009">
    <property type="term" value="F:chemokine activity"/>
    <property type="evidence" value="ECO:0007669"/>
    <property type="project" value="InterPro"/>
</dbReference>
<evidence type="ECO:0000259" key="3">
    <source>
        <dbReference type="SMART" id="SM00199"/>
    </source>
</evidence>
<dbReference type="InterPro" id="IPR039809">
    <property type="entry name" value="Chemokine_b/g/d"/>
</dbReference>
<keyword evidence="2" id="KW-0472">Membrane</keyword>
<keyword evidence="5" id="KW-1185">Reference proteome</keyword>
<dbReference type="GeneTree" id="ENSGT00900000141362"/>
<feature type="transmembrane region" description="Helical" evidence="2">
    <location>
        <begin position="50"/>
        <end position="70"/>
    </location>
</feature>
<dbReference type="CDD" id="cd00169">
    <property type="entry name" value="Chemokine"/>
    <property type="match status" value="1"/>
</dbReference>
<dbReference type="InterPro" id="IPR036048">
    <property type="entry name" value="Interleukin_8-like_sf"/>
</dbReference>
<accession>A0A4W5KXS7</accession>
<protein>
    <recommendedName>
        <fullName evidence="3">Chemokine interleukin-8-like domain-containing protein</fullName>
    </recommendedName>
</protein>